<dbReference type="GO" id="GO:0005886">
    <property type="term" value="C:plasma membrane"/>
    <property type="evidence" value="ECO:0007669"/>
    <property type="project" value="TreeGrafter"/>
</dbReference>
<comment type="caution">
    <text evidence="4">The sequence shown here is derived from an EMBL/GenBank/DDBJ whole genome shotgun (WGS) entry which is preliminary data.</text>
</comment>
<dbReference type="GO" id="GO:0050660">
    <property type="term" value="F:flavin adenine dinucleotide binding"/>
    <property type="evidence" value="ECO:0007669"/>
    <property type="project" value="TreeGrafter"/>
</dbReference>
<organism evidence="4">
    <name type="scientific">marine sediment metagenome</name>
    <dbReference type="NCBI Taxonomy" id="412755"/>
    <lineage>
        <taxon>unclassified sequences</taxon>
        <taxon>metagenomes</taxon>
        <taxon>ecological metagenomes</taxon>
    </lineage>
</organism>
<sequence>MTTIMTDVLVIGAGLAGERTAVEAAAHGLQVIMLSLVPPRRSHSVASQGGMQAALGNMAKSAGDSSDVHFEDTVRGADWGCEQDVVRLFVSLAPVAVRQMA</sequence>
<name>X0TZB0_9ZZZZ</name>
<dbReference type="SUPFAM" id="SSF51905">
    <property type="entry name" value="FAD/NAD(P)-binding domain"/>
    <property type="match status" value="1"/>
</dbReference>
<gene>
    <name evidence="4" type="ORF">S01H1_25947</name>
</gene>
<feature type="non-terminal residue" evidence="4">
    <location>
        <position position="101"/>
    </location>
</feature>
<evidence type="ECO:0000259" key="3">
    <source>
        <dbReference type="Pfam" id="PF00890"/>
    </source>
</evidence>
<dbReference type="GO" id="GO:0009061">
    <property type="term" value="P:anaerobic respiration"/>
    <property type="evidence" value="ECO:0007669"/>
    <property type="project" value="TreeGrafter"/>
</dbReference>
<accession>X0TZB0</accession>
<dbReference type="InterPro" id="IPR003953">
    <property type="entry name" value="FAD-dep_OxRdtase_2_FAD-bd"/>
</dbReference>
<reference evidence="4" key="1">
    <citation type="journal article" date="2014" name="Front. Microbiol.">
        <title>High frequency of phylogenetically diverse reductive dehalogenase-homologous genes in deep subseafloor sedimentary metagenomes.</title>
        <authorList>
            <person name="Kawai M."/>
            <person name="Futagami T."/>
            <person name="Toyoda A."/>
            <person name="Takaki Y."/>
            <person name="Nishi S."/>
            <person name="Hori S."/>
            <person name="Arai W."/>
            <person name="Tsubouchi T."/>
            <person name="Morono Y."/>
            <person name="Uchiyama I."/>
            <person name="Ito T."/>
            <person name="Fujiyama A."/>
            <person name="Inagaki F."/>
            <person name="Takami H."/>
        </authorList>
    </citation>
    <scope>NUCLEOTIDE SEQUENCE</scope>
    <source>
        <strain evidence="4">Expedition CK06-06</strain>
    </source>
</reference>
<dbReference type="PANTHER" id="PTHR11632">
    <property type="entry name" value="SUCCINATE DEHYDROGENASE 2 FLAVOPROTEIN SUBUNIT"/>
    <property type="match status" value="1"/>
</dbReference>
<protein>
    <recommendedName>
        <fullName evidence="3">FAD-dependent oxidoreductase 2 FAD-binding domain-containing protein</fullName>
    </recommendedName>
</protein>
<dbReference type="InterPro" id="IPR036188">
    <property type="entry name" value="FAD/NAD-bd_sf"/>
</dbReference>
<evidence type="ECO:0000256" key="1">
    <source>
        <dbReference type="ARBA" id="ARBA00022630"/>
    </source>
</evidence>
<dbReference type="Gene3D" id="3.50.50.60">
    <property type="entry name" value="FAD/NAD(P)-binding domain"/>
    <property type="match status" value="1"/>
</dbReference>
<dbReference type="EMBL" id="BARS01015708">
    <property type="protein sequence ID" value="GAF93467.1"/>
    <property type="molecule type" value="Genomic_DNA"/>
</dbReference>
<evidence type="ECO:0000313" key="4">
    <source>
        <dbReference type="EMBL" id="GAF93467.1"/>
    </source>
</evidence>
<proteinExistence type="predicted"/>
<dbReference type="GO" id="GO:0000104">
    <property type="term" value="F:succinate dehydrogenase activity"/>
    <property type="evidence" value="ECO:0007669"/>
    <property type="project" value="TreeGrafter"/>
</dbReference>
<dbReference type="AlphaFoldDB" id="X0TZB0"/>
<evidence type="ECO:0000256" key="2">
    <source>
        <dbReference type="ARBA" id="ARBA00023002"/>
    </source>
</evidence>
<dbReference type="InterPro" id="IPR030664">
    <property type="entry name" value="SdhA/FrdA/AprA"/>
</dbReference>
<keyword evidence="1" id="KW-0285">Flavoprotein</keyword>
<dbReference type="Pfam" id="PF00890">
    <property type="entry name" value="FAD_binding_2"/>
    <property type="match status" value="1"/>
</dbReference>
<dbReference type="GO" id="GO:0009055">
    <property type="term" value="F:electron transfer activity"/>
    <property type="evidence" value="ECO:0007669"/>
    <property type="project" value="TreeGrafter"/>
</dbReference>
<keyword evidence="2" id="KW-0560">Oxidoreductase</keyword>
<dbReference type="PANTHER" id="PTHR11632:SF71">
    <property type="entry name" value="FUMARATE REDUCTASE FLAVOPROTEIN SUBUNIT"/>
    <property type="match status" value="1"/>
</dbReference>
<feature type="domain" description="FAD-dependent oxidoreductase 2 FAD-binding" evidence="3">
    <location>
        <begin position="7"/>
        <end position="100"/>
    </location>
</feature>